<reference evidence="3" key="1">
    <citation type="journal article" date="2023" name="Nat. Commun.">
        <title>Diploid and tetraploid genomes of Acorus and the evolution of monocots.</title>
        <authorList>
            <person name="Ma L."/>
            <person name="Liu K.W."/>
            <person name="Li Z."/>
            <person name="Hsiao Y.Y."/>
            <person name="Qi Y."/>
            <person name="Fu T."/>
            <person name="Tang G.D."/>
            <person name="Zhang D."/>
            <person name="Sun W.H."/>
            <person name="Liu D.K."/>
            <person name="Li Y."/>
            <person name="Chen G.Z."/>
            <person name="Liu X.D."/>
            <person name="Liao X.Y."/>
            <person name="Jiang Y.T."/>
            <person name="Yu X."/>
            <person name="Hao Y."/>
            <person name="Huang J."/>
            <person name="Zhao X.W."/>
            <person name="Ke S."/>
            <person name="Chen Y.Y."/>
            <person name="Wu W.L."/>
            <person name="Hsu J.L."/>
            <person name="Lin Y.F."/>
            <person name="Huang M.D."/>
            <person name="Li C.Y."/>
            <person name="Huang L."/>
            <person name="Wang Z.W."/>
            <person name="Zhao X."/>
            <person name="Zhong W.Y."/>
            <person name="Peng D.H."/>
            <person name="Ahmad S."/>
            <person name="Lan S."/>
            <person name="Zhang J.S."/>
            <person name="Tsai W.C."/>
            <person name="Van de Peer Y."/>
            <person name="Liu Z.J."/>
        </authorList>
    </citation>
    <scope>NUCLEOTIDE SEQUENCE</scope>
    <source>
        <strain evidence="3">CP</strain>
    </source>
</reference>
<keyword evidence="2" id="KW-1133">Transmembrane helix</keyword>
<dbReference type="AlphaFoldDB" id="A0AAV9CAW2"/>
<organism evidence="3 4">
    <name type="scientific">Acorus calamus</name>
    <name type="common">Sweet flag</name>
    <dbReference type="NCBI Taxonomy" id="4465"/>
    <lineage>
        <taxon>Eukaryota</taxon>
        <taxon>Viridiplantae</taxon>
        <taxon>Streptophyta</taxon>
        <taxon>Embryophyta</taxon>
        <taxon>Tracheophyta</taxon>
        <taxon>Spermatophyta</taxon>
        <taxon>Magnoliopsida</taxon>
        <taxon>Liliopsida</taxon>
        <taxon>Acoraceae</taxon>
        <taxon>Acorus</taxon>
    </lineage>
</organism>
<gene>
    <name evidence="3" type="ORF">QJS10_CPB20g00564</name>
</gene>
<evidence type="ECO:0000256" key="2">
    <source>
        <dbReference type="SAM" id="Phobius"/>
    </source>
</evidence>
<protein>
    <submittedName>
        <fullName evidence="3">Uncharacterized protein</fullName>
    </submittedName>
</protein>
<accession>A0AAV9CAW2</accession>
<dbReference type="EMBL" id="JAUJYO010000020">
    <property type="protein sequence ID" value="KAK1286240.1"/>
    <property type="molecule type" value="Genomic_DNA"/>
</dbReference>
<proteinExistence type="predicted"/>
<feature type="compositionally biased region" description="Pro residues" evidence="1">
    <location>
        <begin position="12"/>
        <end position="24"/>
    </location>
</feature>
<feature type="region of interest" description="Disordered" evidence="1">
    <location>
        <begin position="1"/>
        <end position="83"/>
    </location>
</feature>
<evidence type="ECO:0000313" key="3">
    <source>
        <dbReference type="EMBL" id="KAK1286240.1"/>
    </source>
</evidence>
<keyword evidence="4" id="KW-1185">Reference proteome</keyword>
<keyword evidence="2" id="KW-0812">Transmembrane</keyword>
<feature type="compositionally biased region" description="Polar residues" evidence="1">
    <location>
        <begin position="30"/>
        <end position="62"/>
    </location>
</feature>
<reference evidence="3" key="2">
    <citation type="submission" date="2023-06" db="EMBL/GenBank/DDBJ databases">
        <authorList>
            <person name="Ma L."/>
            <person name="Liu K.-W."/>
            <person name="Li Z."/>
            <person name="Hsiao Y.-Y."/>
            <person name="Qi Y."/>
            <person name="Fu T."/>
            <person name="Tang G."/>
            <person name="Zhang D."/>
            <person name="Sun W.-H."/>
            <person name="Liu D.-K."/>
            <person name="Li Y."/>
            <person name="Chen G.-Z."/>
            <person name="Liu X.-D."/>
            <person name="Liao X.-Y."/>
            <person name="Jiang Y.-T."/>
            <person name="Yu X."/>
            <person name="Hao Y."/>
            <person name="Huang J."/>
            <person name="Zhao X.-W."/>
            <person name="Ke S."/>
            <person name="Chen Y.-Y."/>
            <person name="Wu W.-L."/>
            <person name="Hsu J.-L."/>
            <person name="Lin Y.-F."/>
            <person name="Huang M.-D."/>
            <person name="Li C.-Y."/>
            <person name="Huang L."/>
            <person name="Wang Z.-W."/>
            <person name="Zhao X."/>
            <person name="Zhong W.-Y."/>
            <person name="Peng D.-H."/>
            <person name="Ahmad S."/>
            <person name="Lan S."/>
            <person name="Zhang J.-S."/>
            <person name="Tsai W.-C."/>
            <person name="Van De Peer Y."/>
            <person name="Liu Z.-J."/>
        </authorList>
    </citation>
    <scope>NUCLEOTIDE SEQUENCE</scope>
    <source>
        <strain evidence="3">CP</strain>
        <tissue evidence="3">Leaves</tissue>
    </source>
</reference>
<sequence>MKNSSSWTTSRPAPPSTPVVPAPPTRIAANPSTQKSPNKNAPPSVQNSRNVNTRSSSKTVLTNGVVYAGPAPGASRRRRRKQQGLGWHGVGASLWCSSASVEHPIFRSISARLSAILLLYMYLMIVHVTHVVFGLDLNPHRTITVYSGL</sequence>
<keyword evidence="2" id="KW-0472">Membrane</keyword>
<comment type="caution">
    <text evidence="3">The sequence shown here is derived from an EMBL/GenBank/DDBJ whole genome shotgun (WGS) entry which is preliminary data.</text>
</comment>
<name>A0AAV9CAW2_ACOCL</name>
<evidence type="ECO:0000313" key="4">
    <source>
        <dbReference type="Proteomes" id="UP001180020"/>
    </source>
</evidence>
<evidence type="ECO:0000256" key="1">
    <source>
        <dbReference type="SAM" id="MobiDB-lite"/>
    </source>
</evidence>
<feature type="transmembrane region" description="Helical" evidence="2">
    <location>
        <begin position="113"/>
        <end position="133"/>
    </location>
</feature>
<dbReference type="Proteomes" id="UP001180020">
    <property type="component" value="Unassembled WGS sequence"/>
</dbReference>